<accession>A0A194VII4</accession>
<dbReference type="EMBL" id="KN796114">
    <property type="protein sequence ID" value="KUI63793.1"/>
    <property type="molecule type" value="Genomic_DNA"/>
</dbReference>
<dbReference type="PANTHER" id="PTHR31646">
    <property type="entry name" value="ALPHA-1,2-MANNOSYLTRANSFERASE MNN2"/>
    <property type="match status" value="1"/>
</dbReference>
<protein>
    <submittedName>
        <fullName evidence="12">Alpha-1,2-mannosyltransferase MNN2</fullName>
    </submittedName>
</protein>
<comment type="subcellular location">
    <subcellularLocation>
        <location evidence="1">Golgi apparatus membrane</location>
        <topology evidence="1">Single-pass type II membrane protein</topology>
    </subcellularLocation>
</comment>
<feature type="compositionally biased region" description="Basic and acidic residues" evidence="10">
    <location>
        <begin position="169"/>
        <end position="188"/>
    </location>
</feature>
<evidence type="ECO:0000256" key="4">
    <source>
        <dbReference type="ARBA" id="ARBA00022679"/>
    </source>
</evidence>
<feature type="signal peptide" evidence="11">
    <location>
        <begin position="1"/>
        <end position="29"/>
    </location>
</feature>
<dbReference type="Proteomes" id="UP000078559">
    <property type="component" value="Unassembled WGS sequence"/>
</dbReference>
<evidence type="ECO:0000256" key="11">
    <source>
        <dbReference type="SAM" id="SignalP"/>
    </source>
</evidence>
<keyword evidence="8" id="KW-0333">Golgi apparatus</keyword>
<dbReference type="Gene3D" id="3.90.550.10">
    <property type="entry name" value="Spore Coat Polysaccharide Biosynthesis Protein SpsA, Chain A"/>
    <property type="match status" value="1"/>
</dbReference>
<evidence type="ECO:0000313" key="12">
    <source>
        <dbReference type="EMBL" id="KUI63793.1"/>
    </source>
</evidence>
<feature type="compositionally biased region" description="Polar residues" evidence="10">
    <location>
        <begin position="91"/>
        <end position="100"/>
    </location>
</feature>
<evidence type="ECO:0000256" key="3">
    <source>
        <dbReference type="ARBA" id="ARBA00009105"/>
    </source>
</evidence>
<comment type="pathway">
    <text evidence="2">Protein modification; protein glycosylation.</text>
</comment>
<evidence type="ECO:0000256" key="2">
    <source>
        <dbReference type="ARBA" id="ARBA00004922"/>
    </source>
</evidence>
<dbReference type="GO" id="GO:0000026">
    <property type="term" value="F:alpha-1,2-mannosyltransferase activity"/>
    <property type="evidence" value="ECO:0007669"/>
    <property type="project" value="TreeGrafter"/>
</dbReference>
<comment type="similarity">
    <text evidence="3">Belongs to the MNN1/MNT family.</text>
</comment>
<dbReference type="SUPFAM" id="SSF53448">
    <property type="entry name" value="Nucleotide-diphospho-sugar transferases"/>
    <property type="match status" value="1"/>
</dbReference>
<sequence>MRLTRRLLSVVALFGLIVVLIRYRQSVEATIEEAIGDGHSEILPPGEDANTPKNRQLPLVILPFVKTEEEKKAAIAAAVEEKADAADNAASGSKSNSFAFTDSDGKKVDAQPFTPPPDGGKKDGSAVTDTGVDEITDVGAFWAKWSRDIYATRPTIQKVSLSGHAQTQRPREGQTTREPHHDHVRNSEDDIDALRRLHEEFVEELEKELGNSSSRGQSERQWNGSNIFKGKGIVMVGGGEYFGPAIISIQMLRRTGNSLPVEVFVPDDDEYEKAVCEDYLKKLDAKCVVLSHILNKSTVKVSQKDDADLKVTHYQLKSLSVLLSSFEDVLLLDSDSIPLLDPLTNIFWTEPYRSKGMIIWPDFWRATESPMFWTVAGKSSFPTGLPVTSSETGQMVINKTTHLAPLLLATYYNIFGPDYYYPLLSQGALGQGDKETFFAAALALNSSYYRVQTPAGLLGRHDGRTEKGTALVQHLPSDDMEYTSAASIRPAFVHSNTPKMNAGHLVDEGDLLAVDGVTRLRLLGSKQESLNRFGFDVERAIWDLMVQTGCELQDVLREWKGRKGMCEKLEEHYKLVFGIREAGGVSGPPATGEDKSH</sequence>
<evidence type="ECO:0000256" key="8">
    <source>
        <dbReference type="ARBA" id="ARBA00023034"/>
    </source>
</evidence>
<dbReference type="AlphaFoldDB" id="A0A194VII4"/>
<evidence type="ECO:0000313" key="13">
    <source>
        <dbReference type="Proteomes" id="UP000078559"/>
    </source>
</evidence>
<dbReference type="PANTHER" id="PTHR31646:SF1">
    <property type="entry name" value="ALPHA-1,2-MANNOSYLTRANSFERASE MNN2"/>
    <property type="match status" value="1"/>
</dbReference>
<evidence type="ECO:0000256" key="10">
    <source>
        <dbReference type="SAM" id="MobiDB-lite"/>
    </source>
</evidence>
<feature type="region of interest" description="Disordered" evidence="10">
    <location>
        <begin position="160"/>
        <end position="188"/>
    </location>
</feature>
<dbReference type="OrthoDB" id="4484309at2759"/>
<evidence type="ECO:0000256" key="9">
    <source>
        <dbReference type="ARBA" id="ARBA00023136"/>
    </source>
</evidence>
<reference evidence="12" key="1">
    <citation type="submission" date="2014-12" db="EMBL/GenBank/DDBJ databases">
        <title>Genome Sequence of Valsa Canker Pathogens Uncovers a Specific Adaption of Colonization on Woody Bark.</title>
        <authorList>
            <person name="Yin Z."/>
            <person name="Liu H."/>
            <person name="Gao X."/>
            <person name="Li Z."/>
            <person name="Song N."/>
            <person name="Ke X."/>
            <person name="Dai Q."/>
            <person name="Wu Y."/>
            <person name="Sun Y."/>
            <person name="Xu J.-R."/>
            <person name="Kang Z.K."/>
            <person name="Wang L."/>
            <person name="Huang L."/>
        </authorList>
    </citation>
    <scope>NUCLEOTIDE SEQUENCE [LARGE SCALE GENOMIC DNA]</scope>
    <source>
        <strain evidence="12">03-8</strain>
    </source>
</reference>
<gene>
    <name evidence="12" type="ORF">VM1G_10409</name>
</gene>
<dbReference type="InterPro" id="IPR029044">
    <property type="entry name" value="Nucleotide-diphossugar_trans"/>
</dbReference>
<keyword evidence="7" id="KW-1133">Transmembrane helix</keyword>
<keyword evidence="5" id="KW-0812">Transmembrane</keyword>
<dbReference type="InterPro" id="IPR022751">
    <property type="entry name" value="Alpha_mannosyltransferase"/>
</dbReference>
<feature type="region of interest" description="Disordered" evidence="10">
    <location>
        <begin position="84"/>
        <end position="128"/>
    </location>
</feature>
<dbReference type="GO" id="GO:0046354">
    <property type="term" value="P:mannan biosynthetic process"/>
    <property type="evidence" value="ECO:0007669"/>
    <property type="project" value="TreeGrafter"/>
</dbReference>
<evidence type="ECO:0000256" key="7">
    <source>
        <dbReference type="ARBA" id="ARBA00022989"/>
    </source>
</evidence>
<evidence type="ECO:0000256" key="6">
    <source>
        <dbReference type="ARBA" id="ARBA00022968"/>
    </source>
</evidence>
<dbReference type="Pfam" id="PF11051">
    <property type="entry name" value="Mannosyl_trans3"/>
    <property type="match status" value="2"/>
</dbReference>
<keyword evidence="4" id="KW-0808">Transferase</keyword>
<keyword evidence="9" id="KW-0472">Membrane</keyword>
<evidence type="ECO:0000256" key="5">
    <source>
        <dbReference type="ARBA" id="ARBA00022692"/>
    </source>
</evidence>
<dbReference type="GO" id="GO:0000139">
    <property type="term" value="C:Golgi membrane"/>
    <property type="evidence" value="ECO:0007669"/>
    <property type="project" value="UniProtKB-SubCell"/>
</dbReference>
<feature type="chain" id="PRO_5008266552" evidence="11">
    <location>
        <begin position="30"/>
        <end position="597"/>
    </location>
</feature>
<proteinExistence type="inferred from homology"/>
<organism evidence="12 13">
    <name type="scientific">Cytospora mali</name>
    <name type="common">Apple Valsa canker fungus</name>
    <name type="synonym">Valsa mali</name>
    <dbReference type="NCBI Taxonomy" id="578113"/>
    <lineage>
        <taxon>Eukaryota</taxon>
        <taxon>Fungi</taxon>
        <taxon>Dikarya</taxon>
        <taxon>Ascomycota</taxon>
        <taxon>Pezizomycotina</taxon>
        <taxon>Sordariomycetes</taxon>
        <taxon>Sordariomycetidae</taxon>
        <taxon>Diaporthales</taxon>
        <taxon>Cytosporaceae</taxon>
        <taxon>Cytospora</taxon>
    </lineage>
</organism>
<name>A0A194VII4_CYTMA</name>
<evidence type="ECO:0000256" key="1">
    <source>
        <dbReference type="ARBA" id="ARBA00004323"/>
    </source>
</evidence>
<keyword evidence="6" id="KW-0735">Signal-anchor</keyword>
<keyword evidence="11" id="KW-0732">Signal</keyword>
<keyword evidence="13" id="KW-1185">Reference proteome</keyword>